<organism evidence="1">
    <name type="scientific">marine sediment metagenome</name>
    <dbReference type="NCBI Taxonomy" id="412755"/>
    <lineage>
        <taxon>unclassified sequences</taxon>
        <taxon>metagenomes</taxon>
        <taxon>ecological metagenomes</taxon>
    </lineage>
</organism>
<reference evidence="1" key="1">
    <citation type="journal article" date="2015" name="Nature">
        <title>Complex archaea that bridge the gap between prokaryotes and eukaryotes.</title>
        <authorList>
            <person name="Spang A."/>
            <person name="Saw J.H."/>
            <person name="Jorgensen S.L."/>
            <person name="Zaremba-Niedzwiedzka K."/>
            <person name="Martijn J."/>
            <person name="Lind A.E."/>
            <person name="van Eijk R."/>
            <person name="Schleper C."/>
            <person name="Guy L."/>
            <person name="Ettema T.J."/>
        </authorList>
    </citation>
    <scope>NUCLEOTIDE SEQUENCE</scope>
</reference>
<accession>A0A0F9CAJ5</accession>
<protein>
    <submittedName>
        <fullName evidence="1">Uncharacterized protein</fullName>
    </submittedName>
</protein>
<sequence>MGVEVALSKSSPGAQRIHLLVWRQSRPVPHT</sequence>
<feature type="non-terminal residue" evidence="1">
    <location>
        <position position="31"/>
    </location>
</feature>
<name>A0A0F9CAJ5_9ZZZZ</name>
<comment type="caution">
    <text evidence="1">The sequence shown here is derived from an EMBL/GenBank/DDBJ whole genome shotgun (WGS) entry which is preliminary data.</text>
</comment>
<proteinExistence type="predicted"/>
<gene>
    <name evidence="1" type="ORF">LCGC14_2689780</name>
</gene>
<dbReference type="EMBL" id="LAZR01047641">
    <property type="protein sequence ID" value="KKK93746.1"/>
    <property type="molecule type" value="Genomic_DNA"/>
</dbReference>
<dbReference type="AlphaFoldDB" id="A0A0F9CAJ5"/>
<evidence type="ECO:0000313" key="1">
    <source>
        <dbReference type="EMBL" id="KKK93746.1"/>
    </source>
</evidence>